<protein>
    <recommendedName>
        <fullName evidence="4">HTH luxR-type domain-containing protein</fullName>
    </recommendedName>
</protein>
<evidence type="ECO:0000259" key="4">
    <source>
        <dbReference type="PROSITE" id="PS50043"/>
    </source>
</evidence>
<dbReference type="PANTHER" id="PTHR44688">
    <property type="entry name" value="DNA-BINDING TRANSCRIPTIONAL ACTIVATOR DEVR_DOSR"/>
    <property type="match status" value="1"/>
</dbReference>
<keyword evidence="1" id="KW-0805">Transcription regulation</keyword>
<keyword evidence="3" id="KW-0804">Transcription</keyword>
<dbReference type="RefSeq" id="WP_203905142.1">
    <property type="nucleotide sequence ID" value="NZ_BOPF01000054.1"/>
</dbReference>
<feature type="domain" description="HTH luxR-type" evidence="4">
    <location>
        <begin position="184"/>
        <end position="249"/>
    </location>
</feature>
<evidence type="ECO:0000256" key="2">
    <source>
        <dbReference type="ARBA" id="ARBA00023125"/>
    </source>
</evidence>
<dbReference type="GO" id="GO:0006355">
    <property type="term" value="P:regulation of DNA-templated transcription"/>
    <property type="evidence" value="ECO:0007669"/>
    <property type="project" value="InterPro"/>
</dbReference>
<dbReference type="SUPFAM" id="SSF46894">
    <property type="entry name" value="C-terminal effector domain of the bipartite response regulators"/>
    <property type="match status" value="1"/>
</dbReference>
<dbReference type="InterPro" id="IPR000792">
    <property type="entry name" value="Tscrpt_reg_LuxR_C"/>
</dbReference>
<keyword evidence="6" id="KW-1185">Reference proteome</keyword>
<evidence type="ECO:0000256" key="3">
    <source>
        <dbReference type="ARBA" id="ARBA00023163"/>
    </source>
</evidence>
<dbReference type="InterPro" id="IPR016032">
    <property type="entry name" value="Sig_transdc_resp-reg_C-effctor"/>
</dbReference>
<dbReference type="Gene3D" id="1.10.10.10">
    <property type="entry name" value="Winged helix-like DNA-binding domain superfamily/Winged helix DNA-binding domain"/>
    <property type="match status" value="1"/>
</dbReference>
<name>A0A8J4DUX4_9ACTN</name>
<dbReference type="PANTHER" id="PTHR44688:SF16">
    <property type="entry name" value="DNA-BINDING TRANSCRIPTIONAL ACTIVATOR DEVR_DOSR"/>
    <property type="match status" value="1"/>
</dbReference>
<dbReference type="AlphaFoldDB" id="A0A8J4DUX4"/>
<proteinExistence type="predicted"/>
<keyword evidence="2" id="KW-0238">DNA-binding</keyword>
<dbReference type="EMBL" id="BOPF01000054">
    <property type="protein sequence ID" value="GIJ51745.1"/>
    <property type="molecule type" value="Genomic_DNA"/>
</dbReference>
<dbReference type="GO" id="GO:0003677">
    <property type="term" value="F:DNA binding"/>
    <property type="evidence" value="ECO:0007669"/>
    <property type="project" value="UniProtKB-KW"/>
</dbReference>
<comment type="caution">
    <text evidence="5">The sequence shown here is derived from an EMBL/GenBank/DDBJ whole genome shotgun (WGS) entry which is preliminary data.</text>
</comment>
<dbReference type="Pfam" id="PF00196">
    <property type="entry name" value="GerE"/>
    <property type="match status" value="1"/>
</dbReference>
<reference evidence="5" key="1">
    <citation type="submission" date="2021-01" db="EMBL/GenBank/DDBJ databases">
        <title>Whole genome shotgun sequence of Virgisporangium aliadipatigenens NBRC 105644.</title>
        <authorList>
            <person name="Komaki H."/>
            <person name="Tamura T."/>
        </authorList>
    </citation>
    <scope>NUCLEOTIDE SEQUENCE</scope>
    <source>
        <strain evidence="5">NBRC 105644</strain>
    </source>
</reference>
<gene>
    <name evidence="5" type="ORF">Val02_86310</name>
</gene>
<evidence type="ECO:0000313" key="5">
    <source>
        <dbReference type="EMBL" id="GIJ51745.1"/>
    </source>
</evidence>
<evidence type="ECO:0000256" key="1">
    <source>
        <dbReference type="ARBA" id="ARBA00023015"/>
    </source>
</evidence>
<dbReference type="SMART" id="SM00421">
    <property type="entry name" value="HTH_LUXR"/>
    <property type="match status" value="1"/>
</dbReference>
<dbReference type="InterPro" id="IPR036388">
    <property type="entry name" value="WH-like_DNA-bd_sf"/>
</dbReference>
<evidence type="ECO:0000313" key="6">
    <source>
        <dbReference type="Proteomes" id="UP000619260"/>
    </source>
</evidence>
<accession>A0A8J4DUX4</accession>
<sequence>MRSSDLTRVLDTVAAMNRHLDQSFERPMLAAARRMFDCDTVSYNEHRLDDMTELACYAEPIYVERSPARGHYLRLLAQHPPIAACAAGRAASGETFAVSDLLPRREFRELAIYRDYFRPRGVEDQLVAVVRVRHGRTVLVVFSRSRVGFSDRDRALAGMLLPHVQHAVRLRQRLAALRPTRALGDDAWAGLTDRERDVVTCLSSGATDQRIARTLLISPRTVGKHLENIYRKTGLTGRVALVAAAGTQVT</sequence>
<dbReference type="Proteomes" id="UP000619260">
    <property type="component" value="Unassembled WGS sequence"/>
</dbReference>
<dbReference type="PRINTS" id="PR00038">
    <property type="entry name" value="HTHLUXR"/>
</dbReference>
<dbReference type="CDD" id="cd06170">
    <property type="entry name" value="LuxR_C_like"/>
    <property type="match status" value="1"/>
</dbReference>
<dbReference type="PROSITE" id="PS50043">
    <property type="entry name" value="HTH_LUXR_2"/>
    <property type="match status" value="1"/>
</dbReference>
<organism evidence="5 6">
    <name type="scientific">Virgisporangium aliadipatigenens</name>
    <dbReference type="NCBI Taxonomy" id="741659"/>
    <lineage>
        <taxon>Bacteria</taxon>
        <taxon>Bacillati</taxon>
        <taxon>Actinomycetota</taxon>
        <taxon>Actinomycetes</taxon>
        <taxon>Micromonosporales</taxon>
        <taxon>Micromonosporaceae</taxon>
        <taxon>Virgisporangium</taxon>
    </lineage>
</organism>